<dbReference type="PANTHER" id="PTHR43343">
    <property type="entry name" value="PEPTIDASE S12"/>
    <property type="match status" value="1"/>
</dbReference>
<dbReference type="AlphaFoldDB" id="A0A286U4C9"/>
<evidence type="ECO:0000256" key="3">
    <source>
        <dbReference type="ARBA" id="ARBA00022801"/>
    </source>
</evidence>
<dbReference type="InterPro" id="IPR009003">
    <property type="entry name" value="Peptidase_S1_PA"/>
</dbReference>
<dbReference type="GO" id="GO:0006508">
    <property type="term" value="P:proteolysis"/>
    <property type="evidence" value="ECO:0007669"/>
    <property type="project" value="UniProtKB-KW"/>
</dbReference>
<evidence type="ECO:0000313" key="5">
    <source>
        <dbReference type="EMBL" id="GAX63008.1"/>
    </source>
</evidence>
<dbReference type="EMBL" id="BAOS01000046">
    <property type="protein sequence ID" value="GAX63008.1"/>
    <property type="molecule type" value="Genomic_DNA"/>
</dbReference>
<feature type="chain" id="PRO_5013171468" evidence="4">
    <location>
        <begin position="21"/>
        <end position="256"/>
    </location>
</feature>
<dbReference type="Pfam" id="PF13365">
    <property type="entry name" value="Trypsin_2"/>
    <property type="match status" value="1"/>
</dbReference>
<dbReference type="Proteomes" id="UP000218542">
    <property type="component" value="Unassembled WGS sequence"/>
</dbReference>
<organism evidence="5 6">
    <name type="scientific">Candidatus Scalindua japonica</name>
    <dbReference type="NCBI Taxonomy" id="1284222"/>
    <lineage>
        <taxon>Bacteria</taxon>
        <taxon>Pseudomonadati</taxon>
        <taxon>Planctomycetota</taxon>
        <taxon>Candidatus Brocadiia</taxon>
        <taxon>Candidatus Brocadiales</taxon>
        <taxon>Candidatus Scalinduaceae</taxon>
        <taxon>Candidatus Scalindua</taxon>
    </lineage>
</organism>
<dbReference type="SUPFAM" id="SSF50494">
    <property type="entry name" value="Trypsin-like serine proteases"/>
    <property type="match status" value="1"/>
</dbReference>
<keyword evidence="2 5" id="KW-0645">Protease</keyword>
<protein>
    <submittedName>
        <fullName evidence="5">Trypsin-like serine protease, typically periplasmic</fullName>
    </submittedName>
</protein>
<accession>A0A286U4C9</accession>
<dbReference type="Gene3D" id="2.40.10.10">
    <property type="entry name" value="Trypsin-like serine proteases"/>
    <property type="match status" value="2"/>
</dbReference>
<comment type="similarity">
    <text evidence="1">Belongs to the peptidase S1C family.</text>
</comment>
<proteinExistence type="inferred from homology"/>
<evidence type="ECO:0000256" key="4">
    <source>
        <dbReference type="SAM" id="SignalP"/>
    </source>
</evidence>
<sequence length="256" mass="27856">MCFFSFFTLLLLLTIGNVSAHGRDTHLVETINRIKPSIIAVGTYHPLSRPAVKFYGTGFVISRNGFAITAEHVISAIARNGEMGNLYAFFPDTGNSIKVSAKLISKNIKYDLSIIKLKGSGFDYLKLGDSSSVKEGQSIALCGYPYGPVFGLHPTTHTGIISNISPMVVPVQNMSLLSNRMIKALTDPYYIFQIDCTAFPGNSGGPLVLPETGEVIGVLNSAFIKITKENKQISTGISYAIPINYVRELIESIKKK</sequence>
<evidence type="ECO:0000256" key="1">
    <source>
        <dbReference type="ARBA" id="ARBA00010541"/>
    </source>
</evidence>
<reference evidence="6" key="1">
    <citation type="journal article" date="2017" name="Environ. Microbiol. Rep.">
        <title>Genetic Diversity of Marine Anaerobic Ammonium-Oxidizing Bacteria as Revealed by Genomic and Proteomic Analyses of 'Candidatus Scalindua japonica'.</title>
        <authorList>
            <person name="Oshiki M."/>
            <person name="Mizuto K."/>
            <person name="Kimura Z."/>
            <person name="Kindaichi T."/>
            <person name="Satoh H."/>
            <person name="Okabe S."/>
        </authorList>
    </citation>
    <scope>NUCLEOTIDE SEQUENCE [LARGE SCALE GENOMIC DNA]</scope>
    <source>
        <strain evidence="6">husup-a2</strain>
    </source>
</reference>
<evidence type="ECO:0000256" key="2">
    <source>
        <dbReference type="ARBA" id="ARBA00022670"/>
    </source>
</evidence>
<gene>
    <name evidence="5" type="ORF">SCALIN_C46_0012</name>
</gene>
<feature type="signal peptide" evidence="4">
    <location>
        <begin position="1"/>
        <end position="20"/>
    </location>
</feature>
<dbReference type="PANTHER" id="PTHR43343:SF3">
    <property type="entry name" value="PROTEASE DO-LIKE 8, CHLOROPLASTIC"/>
    <property type="match status" value="1"/>
</dbReference>
<evidence type="ECO:0000313" key="6">
    <source>
        <dbReference type="Proteomes" id="UP000218542"/>
    </source>
</evidence>
<dbReference type="GO" id="GO:0008233">
    <property type="term" value="F:peptidase activity"/>
    <property type="evidence" value="ECO:0007669"/>
    <property type="project" value="UniProtKB-KW"/>
</dbReference>
<comment type="caution">
    <text evidence="5">The sequence shown here is derived from an EMBL/GenBank/DDBJ whole genome shotgun (WGS) entry which is preliminary data.</text>
</comment>
<dbReference type="OrthoDB" id="1522627at2"/>
<keyword evidence="4" id="KW-0732">Signal</keyword>
<dbReference type="InterPro" id="IPR051201">
    <property type="entry name" value="Chloro_Bact_Ser_Proteases"/>
</dbReference>
<keyword evidence="6" id="KW-1185">Reference proteome</keyword>
<keyword evidence="3" id="KW-0378">Hydrolase</keyword>
<name>A0A286U4C9_9BACT</name>
<dbReference type="InterPro" id="IPR043504">
    <property type="entry name" value="Peptidase_S1_PA_chymotrypsin"/>
</dbReference>